<gene>
    <name evidence="1" type="ORF">IZO911_LOCUS44134</name>
</gene>
<dbReference type="AlphaFoldDB" id="A0A815S685"/>
<accession>A0A815S685</accession>
<dbReference type="EMBL" id="CAJNOE010002484">
    <property type="protein sequence ID" value="CAF1484003.1"/>
    <property type="molecule type" value="Genomic_DNA"/>
</dbReference>
<organism evidence="1 2">
    <name type="scientific">Adineta steineri</name>
    <dbReference type="NCBI Taxonomy" id="433720"/>
    <lineage>
        <taxon>Eukaryota</taxon>
        <taxon>Metazoa</taxon>
        <taxon>Spiralia</taxon>
        <taxon>Gnathifera</taxon>
        <taxon>Rotifera</taxon>
        <taxon>Eurotatoria</taxon>
        <taxon>Bdelloidea</taxon>
        <taxon>Adinetida</taxon>
        <taxon>Adinetidae</taxon>
        <taxon>Adineta</taxon>
    </lineage>
</organism>
<reference evidence="1" key="1">
    <citation type="submission" date="2021-02" db="EMBL/GenBank/DDBJ databases">
        <authorList>
            <person name="Nowell W R."/>
        </authorList>
    </citation>
    <scope>NUCLEOTIDE SEQUENCE</scope>
</reference>
<name>A0A815S685_9BILA</name>
<proteinExistence type="predicted"/>
<evidence type="ECO:0000313" key="1">
    <source>
        <dbReference type="EMBL" id="CAF1484003.1"/>
    </source>
</evidence>
<evidence type="ECO:0000313" key="2">
    <source>
        <dbReference type="Proteomes" id="UP000663860"/>
    </source>
</evidence>
<dbReference type="InterPro" id="IPR035940">
    <property type="entry name" value="CAP_sf"/>
</dbReference>
<protein>
    <submittedName>
        <fullName evidence="1">Uncharacterized protein</fullName>
    </submittedName>
</protein>
<dbReference type="SUPFAM" id="SSF55797">
    <property type="entry name" value="PR-1-like"/>
    <property type="match status" value="1"/>
</dbReference>
<feature type="non-terminal residue" evidence="1">
    <location>
        <position position="1"/>
    </location>
</feature>
<comment type="caution">
    <text evidence="1">The sequence shown here is derived from an EMBL/GenBank/DDBJ whole genome shotgun (WGS) entry which is preliminary data.</text>
</comment>
<sequence>DTTTLGVGRALSKTFNLYVVANYYPAGYDDDSFPENVKPLC</sequence>
<dbReference type="Proteomes" id="UP000663860">
    <property type="component" value="Unassembled WGS sequence"/>
</dbReference>